<dbReference type="PROSITE" id="PS51186">
    <property type="entry name" value="GNAT"/>
    <property type="match status" value="1"/>
</dbReference>
<dbReference type="Pfam" id="PF00583">
    <property type="entry name" value="Acetyltransf_1"/>
    <property type="match status" value="1"/>
</dbReference>
<dbReference type="InterPro" id="IPR000182">
    <property type="entry name" value="GNAT_dom"/>
</dbReference>
<feature type="domain" description="N-acetyltransferase" evidence="3">
    <location>
        <begin position="5"/>
        <end position="168"/>
    </location>
</feature>
<organism evidence="4 5">
    <name type="scientific">Sphingomonas kyeonggiensis</name>
    <dbReference type="NCBI Taxonomy" id="1268553"/>
    <lineage>
        <taxon>Bacteria</taxon>
        <taxon>Pseudomonadati</taxon>
        <taxon>Pseudomonadota</taxon>
        <taxon>Alphaproteobacteria</taxon>
        <taxon>Sphingomonadales</taxon>
        <taxon>Sphingomonadaceae</taxon>
        <taxon>Sphingomonas</taxon>
    </lineage>
</organism>
<dbReference type="CDD" id="cd04301">
    <property type="entry name" value="NAT_SF"/>
    <property type="match status" value="1"/>
</dbReference>
<evidence type="ECO:0000313" key="4">
    <source>
        <dbReference type="EMBL" id="MBB4097903.1"/>
    </source>
</evidence>
<keyword evidence="2" id="KW-0012">Acyltransferase</keyword>
<protein>
    <submittedName>
        <fullName evidence="4">GNAT superfamily N-acetyltransferase</fullName>
    </submittedName>
</protein>
<dbReference type="SUPFAM" id="SSF55729">
    <property type="entry name" value="Acyl-CoA N-acyltransferases (Nat)"/>
    <property type="match status" value="1"/>
</dbReference>
<dbReference type="PANTHER" id="PTHR43877">
    <property type="entry name" value="AMINOALKYLPHOSPHONATE N-ACETYLTRANSFERASE-RELATED-RELATED"/>
    <property type="match status" value="1"/>
</dbReference>
<accession>A0A7W6JR03</accession>
<keyword evidence="5" id="KW-1185">Reference proteome</keyword>
<dbReference type="AlphaFoldDB" id="A0A7W6JR03"/>
<name>A0A7W6JR03_9SPHN</name>
<gene>
    <name evidence="4" type="ORF">GGR46_001436</name>
</gene>
<evidence type="ECO:0000256" key="1">
    <source>
        <dbReference type="ARBA" id="ARBA00022679"/>
    </source>
</evidence>
<dbReference type="Proteomes" id="UP000557392">
    <property type="component" value="Unassembled WGS sequence"/>
</dbReference>
<dbReference type="InterPro" id="IPR016181">
    <property type="entry name" value="Acyl_CoA_acyltransferase"/>
</dbReference>
<dbReference type="Gene3D" id="3.40.630.30">
    <property type="match status" value="1"/>
</dbReference>
<comment type="caution">
    <text evidence="4">The sequence shown here is derived from an EMBL/GenBank/DDBJ whole genome shotgun (WGS) entry which is preliminary data.</text>
</comment>
<dbReference type="GO" id="GO:0016747">
    <property type="term" value="F:acyltransferase activity, transferring groups other than amino-acyl groups"/>
    <property type="evidence" value="ECO:0007669"/>
    <property type="project" value="InterPro"/>
</dbReference>
<evidence type="ECO:0000256" key="2">
    <source>
        <dbReference type="ARBA" id="ARBA00023315"/>
    </source>
</evidence>
<dbReference type="RefSeq" id="WP_183995930.1">
    <property type="nucleotide sequence ID" value="NZ_JACIEH010000001.1"/>
</dbReference>
<proteinExistence type="predicted"/>
<reference evidence="4 5" key="1">
    <citation type="submission" date="2020-08" db="EMBL/GenBank/DDBJ databases">
        <title>Genomic Encyclopedia of Type Strains, Phase IV (KMG-IV): sequencing the most valuable type-strain genomes for metagenomic binning, comparative biology and taxonomic classification.</title>
        <authorList>
            <person name="Goeker M."/>
        </authorList>
    </citation>
    <scope>NUCLEOTIDE SEQUENCE [LARGE SCALE GENOMIC DNA]</scope>
    <source>
        <strain evidence="4 5">DSM 101806</strain>
    </source>
</reference>
<keyword evidence="1 4" id="KW-0808">Transferase</keyword>
<dbReference type="PANTHER" id="PTHR43877:SF2">
    <property type="entry name" value="AMINOALKYLPHOSPHONATE N-ACETYLTRANSFERASE-RELATED"/>
    <property type="match status" value="1"/>
</dbReference>
<sequence length="170" mass="18657">MPDNVTIRAATRADLPVIHPVIERAYRGETARAGWTHEADLIIESPRTDIATLAAIVEDPNQRLLIADTDNGLLGCVQVTHKGDGLAYLGLLCVDPTLQSGGLGKQLVTAAEDCARDTFGARAMEMTVIDKRVELIAFYERRGYRNSGEKRDFPVPLDPPLFMDVLVKDL</sequence>
<dbReference type="InterPro" id="IPR050832">
    <property type="entry name" value="Bact_Acetyltransf"/>
</dbReference>
<evidence type="ECO:0000259" key="3">
    <source>
        <dbReference type="PROSITE" id="PS51186"/>
    </source>
</evidence>
<dbReference type="EMBL" id="JACIEH010000001">
    <property type="protein sequence ID" value="MBB4097903.1"/>
    <property type="molecule type" value="Genomic_DNA"/>
</dbReference>
<evidence type="ECO:0000313" key="5">
    <source>
        <dbReference type="Proteomes" id="UP000557392"/>
    </source>
</evidence>